<keyword evidence="3" id="KW-1185">Reference proteome</keyword>
<evidence type="ECO:0000256" key="1">
    <source>
        <dbReference type="SAM" id="Phobius"/>
    </source>
</evidence>
<feature type="transmembrane region" description="Helical" evidence="1">
    <location>
        <begin position="449"/>
        <end position="472"/>
    </location>
</feature>
<reference evidence="2 3" key="1">
    <citation type="submission" date="2017-02" db="EMBL/GenBank/DDBJ databases">
        <title>Natronthermophilus aegyptiacus gen. nov.,sp. nov., an aerobic, extremely halophilic alkalithermophilic archaeon isolated from the athalassohaline Wadi An Natrun, Egypt.</title>
        <authorList>
            <person name="Zhao B."/>
        </authorList>
    </citation>
    <scope>NUCLEOTIDE SEQUENCE [LARGE SCALE GENOMIC DNA]</scope>
    <source>
        <strain evidence="2 3">CGMCC 1.3597</strain>
    </source>
</reference>
<gene>
    <name evidence="2" type="ORF">B2G88_03895</name>
</gene>
<organism evidence="2 3">
    <name type="scientific">Natronolimnobius baerhuensis</name>
    <dbReference type="NCBI Taxonomy" id="253108"/>
    <lineage>
        <taxon>Archaea</taxon>
        <taxon>Methanobacteriati</taxon>
        <taxon>Methanobacteriota</taxon>
        <taxon>Stenosarchaea group</taxon>
        <taxon>Halobacteria</taxon>
        <taxon>Halobacteriales</taxon>
        <taxon>Natrialbaceae</taxon>
        <taxon>Natronolimnobius</taxon>
    </lineage>
</organism>
<feature type="transmembrane region" description="Helical" evidence="1">
    <location>
        <begin position="288"/>
        <end position="304"/>
    </location>
</feature>
<dbReference type="Proteomes" id="UP000196084">
    <property type="component" value="Unassembled WGS sequence"/>
</dbReference>
<feature type="transmembrane region" description="Helical" evidence="1">
    <location>
        <begin position="50"/>
        <end position="68"/>
    </location>
</feature>
<feature type="transmembrane region" description="Helical" evidence="1">
    <location>
        <begin position="208"/>
        <end position="225"/>
    </location>
</feature>
<feature type="transmembrane region" description="Helical" evidence="1">
    <location>
        <begin position="356"/>
        <end position="375"/>
    </location>
</feature>
<comment type="caution">
    <text evidence="2">The sequence shown here is derived from an EMBL/GenBank/DDBJ whole genome shotgun (WGS) entry which is preliminary data.</text>
</comment>
<proteinExistence type="predicted"/>
<feature type="transmembrane region" description="Helical" evidence="1">
    <location>
        <begin position="183"/>
        <end position="202"/>
    </location>
</feature>
<dbReference type="EMBL" id="MWPH01000001">
    <property type="protein sequence ID" value="OVE85957.1"/>
    <property type="molecule type" value="Genomic_DNA"/>
</dbReference>
<name>A0A202ECL8_9EURY</name>
<keyword evidence="1" id="KW-1133">Transmembrane helix</keyword>
<sequence length="605" mass="65298">MSQHSAIDDGLLRTVALSIGFFALAGSALVARGSPATGYEVSMYAMTPSLVWVGLMIAMAVALTIAFVPLRGEPRGGRPFAIALGGLTMVVFAALPIIRGYRFQGHYDALTHLGWARGISEGTMSPFELFYPAIHVTTVFINTVIEIPLSRAMLFVVLISMLVFCVFVPLCVGTIVGDQRAAIIAAFAGFLLLPITTISMYLEAHAMSQAVFFSALLLFVFVKYVRSDLSTTRISAIGAAFSLTGVAAVVYHPQLVVHLIAAFVGICAIQFLAKRISADGQIAGQTPVYGHTIFLVGLFLVWSADHGFFGGMFEHFIGAAVDFFRGSGSAGDTVATQGMSLNALGSGLLEVFLKLFTPHLVFALLVGGLVLGLLFRRDSHWFERVSAEVTYFVVALIVLVPVFGAYVFAPGSSMFFRVFGLMMVFVTILGAIALHGLSGRLLEGRPTVAVAAGPLLAVGFTLLLVLSLVAIVPSPYTYNASPHVSETTMSGYETAFDNRDDEIDFLGLRDGPNRYDDAVNGNENRSWAHADVDAAEFREGVSGQYETDRYLALTQIDHERELDTYDELRYTETELEAVADEPGVNRIQSNGEFDLYYVPGATSEV</sequence>
<evidence type="ECO:0000313" key="2">
    <source>
        <dbReference type="EMBL" id="OVE85957.1"/>
    </source>
</evidence>
<feature type="transmembrane region" description="Helical" evidence="1">
    <location>
        <begin position="257"/>
        <end position="276"/>
    </location>
</feature>
<protein>
    <submittedName>
        <fullName evidence="2">Uncharacterized protein</fullName>
    </submittedName>
</protein>
<keyword evidence="1" id="KW-0472">Membrane</keyword>
<dbReference type="AlphaFoldDB" id="A0A202ECL8"/>
<feature type="transmembrane region" description="Helical" evidence="1">
    <location>
        <begin position="152"/>
        <end position="176"/>
    </location>
</feature>
<dbReference type="RefSeq" id="WP_054862046.1">
    <property type="nucleotide sequence ID" value="NZ_MWPH01000001.1"/>
</dbReference>
<feature type="transmembrane region" description="Helical" evidence="1">
    <location>
        <begin position="12"/>
        <end position="30"/>
    </location>
</feature>
<feature type="transmembrane region" description="Helical" evidence="1">
    <location>
        <begin position="80"/>
        <end position="98"/>
    </location>
</feature>
<dbReference type="OrthoDB" id="137309at2157"/>
<keyword evidence="1" id="KW-0812">Transmembrane</keyword>
<evidence type="ECO:0000313" key="3">
    <source>
        <dbReference type="Proteomes" id="UP000196084"/>
    </source>
</evidence>
<accession>A0A202ECL8</accession>
<feature type="transmembrane region" description="Helical" evidence="1">
    <location>
        <begin position="232"/>
        <end position="251"/>
    </location>
</feature>
<feature type="transmembrane region" description="Helical" evidence="1">
    <location>
        <begin position="415"/>
        <end position="437"/>
    </location>
</feature>
<feature type="transmembrane region" description="Helical" evidence="1">
    <location>
        <begin position="387"/>
        <end position="409"/>
    </location>
</feature>